<accession>A0A917HMH0</accession>
<name>A0A917HMH0_9BACL</name>
<protein>
    <recommendedName>
        <fullName evidence="2">Thiamine-binding protein domain-containing protein</fullName>
    </recommendedName>
</protein>
<comment type="similarity">
    <text evidence="1">Belongs to the UPF0045 family.</text>
</comment>
<dbReference type="GO" id="GO:0005829">
    <property type="term" value="C:cytosol"/>
    <property type="evidence" value="ECO:0007669"/>
    <property type="project" value="TreeGrafter"/>
</dbReference>
<dbReference type="InterPro" id="IPR029756">
    <property type="entry name" value="MTH1187/YkoF-like"/>
</dbReference>
<evidence type="ECO:0000313" key="4">
    <source>
        <dbReference type="Proteomes" id="UP000600247"/>
    </source>
</evidence>
<organism evidence="3 4">
    <name type="scientific">Paenibacillus radicis</name>
    <name type="common">ex Gao et al. 2016</name>
    <dbReference type="NCBI Taxonomy" id="1737354"/>
    <lineage>
        <taxon>Bacteria</taxon>
        <taxon>Bacillati</taxon>
        <taxon>Bacillota</taxon>
        <taxon>Bacilli</taxon>
        <taxon>Bacillales</taxon>
        <taxon>Paenibacillaceae</taxon>
        <taxon>Paenibacillus</taxon>
    </lineage>
</organism>
<dbReference type="SUPFAM" id="SSF89957">
    <property type="entry name" value="MTH1187/YkoF-like"/>
    <property type="match status" value="1"/>
</dbReference>
<evidence type="ECO:0000313" key="3">
    <source>
        <dbReference type="EMBL" id="GGG83416.1"/>
    </source>
</evidence>
<dbReference type="PANTHER" id="PTHR33777">
    <property type="entry name" value="UPF0045 PROTEIN ECM15"/>
    <property type="match status" value="1"/>
</dbReference>
<keyword evidence="4" id="KW-1185">Reference proteome</keyword>
<dbReference type="RefSeq" id="WP_188891951.1">
    <property type="nucleotide sequence ID" value="NZ_BMHY01000011.1"/>
</dbReference>
<dbReference type="InterPro" id="IPR051614">
    <property type="entry name" value="UPF0045_domain"/>
</dbReference>
<feature type="domain" description="Thiamine-binding protein" evidence="2">
    <location>
        <begin position="6"/>
        <end position="94"/>
    </location>
</feature>
<reference evidence="3 4" key="1">
    <citation type="journal article" date="2014" name="Int. J. Syst. Evol. Microbiol.">
        <title>Complete genome sequence of Corynebacterium casei LMG S-19264T (=DSM 44701T), isolated from a smear-ripened cheese.</title>
        <authorList>
            <consortium name="US DOE Joint Genome Institute (JGI-PGF)"/>
            <person name="Walter F."/>
            <person name="Albersmeier A."/>
            <person name="Kalinowski J."/>
            <person name="Ruckert C."/>
        </authorList>
    </citation>
    <scope>NUCLEOTIDE SEQUENCE [LARGE SCALE GENOMIC DNA]</scope>
    <source>
        <strain evidence="3 4">CGMCC 1.15286</strain>
    </source>
</reference>
<dbReference type="Proteomes" id="UP000600247">
    <property type="component" value="Unassembled WGS sequence"/>
</dbReference>
<dbReference type="InterPro" id="IPR002767">
    <property type="entry name" value="Thiamine_BP"/>
</dbReference>
<dbReference type="Pfam" id="PF01910">
    <property type="entry name" value="Thiamine_BP"/>
    <property type="match status" value="1"/>
</dbReference>
<proteinExistence type="inferred from homology"/>
<gene>
    <name evidence="3" type="ORF">GCM10010918_46300</name>
</gene>
<sequence>MANALVSIQILPTTPEGQSVYPYVDRAIEIIKASGVPYRVAPLETTMEGELGQLLGVVQQMSEAMAELGCPSVISQVKIYYNPANGASMGRLLEKYPDGQ</sequence>
<dbReference type="EMBL" id="BMHY01000011">
    <property type="protein sequence ID" value="GGG83416.1"/>
    <property type="molecule type" value="Genomic_DNA"/>
</dbReference>
<evidence type="ECO:0000256" key="1">
    <source>
        <dbReference type="ARBA" id="ARBA00010272"/>
    </source>
</evidence>
<dbReference type="Gene3D" id="3.30.70.930">
    <property type="match status" value="1"/>
</dbReference>
<evidence type="ECO:0000259" key="2">
    <source>
        <dbReference type="Pfam" id="PF01910"/>
    </source>
</evidence>
<comment type="caution">
    <text evidence="3">The sequence shown here is derived from an EMBL/GenBank/DDBJ whole genome shotgun (WGS) entry which is preliminary data.</text>
</comment>
<dbReference type="AlphaFoldDB" id="A0A917HMH0"/>
<dbReference type="PANTHER" id="PTHR33777:SF1">
    <property type="entry name" value="UPF0045 PROTEIN ECM15"/>
    <property type="match status" value="1"/>
</dbReference>